<protein>
    <submittedName>
        <fullName evidence="2">Uncharacterized protein</fullName>
    </submittedName>
</protein>
<evidence type="ECO:0000256" key="1">
    <source>
        <dbReference type="SAM" id="MobiDB-lite"/>
    </source>
</evidence>
<gene>
    <name evidence="2" type="ORF">Taro_050200</name>
</gene>
<dbReference type="EMBL" id="NMUH01007419">
    <property type="protein sequence ID" value="MQM17233.1"/>
    <property type="molecule type" value="Genomic_DNA"/>
</dbReference>
<proteinExistence type="predicted"/>
<comment type="caution">
    <text evidence="2">The sequence shown here is derived from an EMBL/GenBank/DDBJ whole genome shotgun (WGS) entry which is preliminary data.</text>
</comment>
<dbReference type="AlphaFoldDB" id="A0A843XD72"/>
<evidence type="ECO:0000313" key="2">
    <source>
        <dbReference type="EMBL" id="MQM17233.1"/>
    </source>
</evidence>
<accession>A0A843XD72</accession>
<organism evidence="2 3">
    <name type="scientific">Colocasia esculenta</name>
    <name type="common">Wild taro</name>
    <name type="synonym">Arum esculentum</name>
    <dbReference type="NCBI Taxonomy" id="4460"/>
    <lineage>
        <taxon>Eukaryota</taxon>
        <taxon>Viridiplantae</taxon>
        <taxon>Streptophyta</taxon>
        <taxon>Embryophyta</taxon>
        <taxon>Tracheophyta</taxon>
        <taxon>Spermatophyta</taxon>
        <taxon>Magnoliopsida</taxon>
        <taxon>Liliopsida</taxon>
        <taxon>Araceae</taxon>
        <taxon>Aroideae</taxon>
        <taxon>Colocasieae</taxon>
        <taxon>Colocasia</taxon>
    </lineage>
</organism>
<evidence type="ECO:0000313" key="3">
    <source>
        <dbReference type="Proteomes" id="UP000652761"/>
    </source>
</evidence>
<reference evidence="2" key="1">
    <citation type="submission" date="2017-07" db="EMBL/GenBank/DDBJ databases">
        <title>Taro Niue Genome Assembly and Annotation.</title>
        <authorList>
            <person name="Atibalentja N."/>
            <person name="Keating K."/>
            <person name="Fields C.J."/>
        </authorList>
    </citation>
    <scope>NUCLEOTIDE SEQUENCE</scope>
    <source>
        <strain evidence="2">Niue_2</strain>
        <tissue evidence="2">Leaf</tissue>
    </source>
</reference>
<sequence>MTVIAATTTVDTGEGGADRGSSSRWQGLRHHQFYASIFLLPPRLRCLALDREPQTMVCWLRSNQNVNPDR</sequence>
<name>A0A843XD72_COLES</name>
<feature type="compositionally biased region" description="Polar residues" evidence="1">
    <location>
        <begin position="1"/>
        <end position="11"/>
    </location>
</feature>
<feature type="region of interest" description="Disordered" evidence="1">
    <location>
        <begin position="1"/>
        <end position="24"/>
    </location>
</feature>
<dbReference type="Proteomes" id="UP000652761">
    <property type="component" value="Unassembled WGS sequence"/>
</dbReference>
<keyword evidence="3" id="KW-1185">Reference proteome</keyword>